<dbReference type="InterPro" id="IPR047700">
    <property type="entry name" value="NrtS-like"/>
</dbReference>
<dbReference type="NCBIfam" id="NF038050">
    <property type="entry name" value="NrtS"/>
    <property type="match status" value="1"/>
</dbReference>
<feature type="region of interest" description="Disordered" evidence="1">
    <location>
        <begin position="84"/>
        <end position="103"/>
    </location>
</feature>
<gene>
    <name evidence="2" type="ORF">GCM10011376_35530</name>
</gene>
<keyword evidence="3" id="KW-1185">Reference proteome</keyword>
<sequence length="103" mass="10873">MTIGLRARRQSTMRSAAWSKWCWPILCGRTRRVALPVSVVVGTVLLAVNQGSQLLAGDADPAMAFRVLANYAIPYVVSSIGYLDASSTPPHSPGAGTTLGEDA</sequence>
<dbReference type="RefSeq" id="WP_191280827.1">
    <property type="nucleotide sequence ID" value="NZ_BNAD01000015.1"/>
</dbReference>
<dbReference type="EMBL" id="BNAD01000015">
    <property type="protein sequence ID" value="GHE18943.1"/>
    <property type="molecule type" value="Genomic_DNA"/>
</dbReference>
<name>A0ABQ3HMN0_9ACTN</name>
<evidence type="ECO:0000313" key="3">
    <source>
        <dbReference type="Proteomes" id="UP000597341"/>
    </source>
</evidence>
<reference evidence="3" key="1">
    <citation type="journal article" date="2019" name="Int. J. Syst. Evol. Microbiol.">
        <title>The Global Catalogue of Microorganisms (GCM) 10K type strain sequencing project: providing services to taxonomists for standard genome sequencing and annotation.</title>
        <authorList>
            <consortium name="The Broad Institute Genomics Platform"/>
            <consortium name="The Broad Institute Genome Sequencing Center for Infectious Disease"/>
            <person name="Wu L."/>
            <person name="Ma J."/>
        </authorList>
    </citation>
    <scope>NUCLEOTIDE SEQUENCE [LARGE SCALE GENOMIC DNA]</scope>
    <source>
        <strain evidence="3">CGMCC 1.12791</strain>
    </source>
</reference>
<dbReference type="Proteomes" id="UP000597341">
    <property type="component" value="Unassembled WGS sequence"/>
</dbReference>
<evidence type="ECO:0000313" key="2">
    <source>
        <dbReference type="EMBL" id="GHE18943.1"/>
    </source>
</evidence>
<accession>A0ABQ3HMN0</accession>
<comment type="caution">
    <text evidence="2">The sequence shown here is derived from an EMBL/GenBank/DDBJ whole genome shotgun (WGS) entry which is preliminary data.</text>
</comment>
<protein>
    <submittedName>
        <fullName evidence="2">Uncharacterized protein</fullName>
    </submittedName>
</protein>
<evidence type="ECO:0000256" key="1">
    <source>
        <dbReference type="SAM" id="MobiDB-lite"/>
    </source>
</evidence>
<proteinExistence type="predicted"/>
<organism evidence="2 3">
    <name type="scientific">Nocardioides flavus</name>
    <name type="common">ex Wang et al. 2016</name>
    <dbReference type="NCBI Taxonomy" id="2058780"/>
    <lineage>
        <taxon>Bacteria</taxon>
        <taxon>Bacillati</taxon>
        <taxon>Actinomycetota</taxon>
        <taxon>Actinomycetes</taxon>
        <taxon>Propionibacteriales</taxon>
        <taxon>Nocardioidaceae</taxon>
        <taxon>Nocardioides</taxon>
    </lineage>
</organism>